<name>A0A370QF78_9FLAO</name>
<gene>
    <name evidence="2" type="ORF">C8D94_102205</name>
</gene>
<dbReference type="EMBL" id="QRAO01000002">
    <property type="protein sequence ID" value="RDK87027.1"/>
    <property type="molecule type" value="Genomic_DNA"/>
</dbReference>
<dbReference type="Pfam" id="PF19578">
    <property type="entry name" value="DUF6090"/>
    <property type="match status" value="1"/>
</dbReference>
<comment type="caution">
    <text evidence="2">The sequence shown here is derived from an EMBL/GenBank/DDBJ whole genome shotgun (WGS) entry which is preliminary data.</text>
</comment>
<dbReference type="Proteomes" id="UP000255317">
    <property type="component" value="Unassembled WGS sequence"/>
</dbReference>
<dbReference type="RefSeq" id="WP_115123238.1">
    <property type="nucleotide sequence ID" value="NZ_QRAO01000002.1"/>
</dbReference>
<accession>A0A370QF78</accession>
<evidence type="ECO:0000256" key="1">
    <source>
        <dbReference type="SAM" id="Phobius"/>
    </source>
</evidence>
<dbReference type="OrthoDB" id="1175262at2"/>
<proteinExistence type="predicted"/>
<keyword evidence="1" id="KW-0812">Transmembrane</keyword>
<dbReference type="InterPro" id="IPR045749">
    <property type="entry name" value="DUF6090"/>
</dbReference>
<organism evidence="2 3">
    <name type="scientific">Marinirhabdus gelatinilytica</name>
    <dbReference type="NCBI Taxonomy" id="1703343"/>
    <lineage>
        <taxon>Bacteria</taxon>
        <taxon>Pseudomonadati</taxon>
        <taxon>Bacteroidota</taxon>
        <taxon>Flavobacteriia</taxon>
        <taxon>Flavobacteriales</taxon>
        <taxon>Flavobacteriaceae</taxon>
    </lineage>
</organism>
<dbReference type="AlphaFoldDB" id="A0A370QF78"/>
<keyword evidence="1" id="KW-0472">Membrane</keyword>
<keyword evidence="3" id="KW-1185">Reference proteome</keyword>
<feature type="transmembrane region" description="Helical" evidence="1">
    <location>
        <begin position="21"/>
        <end position="40"/>
    </location>
</feature>
<reference evidence="2 3" key="1">
    <citation type="submission" date="2018-07" db="EMBL/GenBank/DDBJ databases">
        <title>Genomic Encyclopedia of Type Strains, Phase IV (KMG-IV): sequencing the most valuable type-strain genomes for metagenomic binning, comparative biology and taxonomic classification.</title>
        <authorList>
            <person name="Goeker M."/>
        </authorList>
    </citation>
    <scope>NUCLEOTIDE SEQUENCE [LARGE SCALE GENOMIC DNA]</scope>
    <source>
        <strain evidence="2 3">DSM 101478</strain>
    </source>
</reference>
<keyword evidence="1" id="KW-1133">Transmembrane helix</keyword>
<evidence type="ECO:0000313" key="3">
    <source>
        <dbReference type="Proteomes" id="UP000255317"/>
    </source>
</evidence>
<evidence type="ECO:0000313" key="2">
    <source>
        <dbReference type="EMBL" id="RDK87027.1"/>
    </source>
</evidence>
<protein>
    <submittedName>
        <fullName evidence="2">Uncharacterized protein</fullName>
    </submittedName>
</protein>
<sequence length="250" mass="28840">MIKFFRKIRQRLVAESKFSKYLLYAIGEIVLVVIGILIALEINTWNDAKKEKNELHHYLAKISNNIAQDIKNLKVIKTRRQEINEACKKAFLDFQNDEFDLYTNMGAAGVFIEFYFTPNQSGYEALKNSSYLGKITGTRIDNLIDSYNAILNKNLLEEANFIGYVENMEVLWTSKFDMAELTPIYQSQTKINFEDLDIGLQRNLKAAFIDETFRSTVTRGAVQTTNITYYEQLIAIGEELIQEINIVVND</sequence>